<sequence length="68" mass="7783">MTKERYWIVGGEYECTGFKALKAGQPEVIGPFEDREEARLAWRRKSDETRSCATARYAIASEQITLPN</sequence>
<evidence type="ECO:0000313" key="1">
    <source>
        <dbReference type="EMBL" id="RAK57573.1"/>
    </source>
</evidence>
<protein>
    <recommendedName>
        <fullName evidence="3">DUF4170 domain-containing protein</fullName>
    </recommendedName>
</protein>
<dbReference type="AlphaFoldDB" id="A0A328ARA6"/>
<accession>A0A328ARA6</accession>
<dbReference type="OrthoDB" id="9800646at2"/>
<dbReference type="Pfam" id="PF13773">
    <property type="entry name" value="DUF4170"/>
    <property type="match status" value="1"/>
</dbReference>
<keyword evidence="2" id="KW-1185">Reference proteome</keyword>
<proteinExistence type="predicted"/>
<evidence type="ECO:0000313" key="2">
    <source>
        <dbReference type="Proteomes" id="UP000249725"/>
    </source>
</evidence>
<organism evidence="1 2">
    <name type="scientific">Phenylobacterium deserti</name>
    <dbReference type="NCBI Taxonomy" id="1914756"/>
    <lineage>
        <taxon>Bacteria</taxon>
        <taxon>Pseudomonadati</taxon>
        <taxon>Pseudomonadota</taxon>
        <taxon>Alphaproteobacteria</taxon>
        <taxon>Caulobacterales</taxon>
        <taxon>Caulobacteraceae</taxon>
        <taxon>Phenylobacterium</taxon>
    </lineage>
</organism>
<dbReference type="InterPro" id="IPR025226">
    <property type="entry name" value="DUF4170"/>
</dbReference>
<dbReference type="RefSeq" id="WP_111514024.1">
    <property type="nucleotide sequence ID" value="NZ_QFYR01000001.1"/>
</dbReference>
<name>A0A328ARA6_9CAUL</name>
<reference evidence="2" key="1">
    <citation type="submission" date="2018-05" db="EMBL/GenBank/DDBJ databases">
        <authorList>
            <person name="Li X."/>
        </authorList>
    </citation>
    <scope>NUCLEOTIDE SEQUENCE [LARGE SCALE GENOMIC DNA]</scope>
    <source>
        <strain evidence="2">YIM 73061</strain>
    </source>
</reference>
<evidence type="ECO:0008006" key="3">
    <source>
        <dbReference type="Google" id="ProtNLM"/>
    </source>
</evidence>
<comment type="caution">
    <text evidence="1">The sequence shown here is derived from an EMBL/GenBank/DDBJ whole genome shotgun (WGS) entry which is preliminary data.</text>
</comment>
<dbReference type="Gene3D" id="3.30.70.2400">
    <property type="entry name" value="Uncharacterised protein PF13773, DUF4170"/>
    <property type="match status" value="1"/>
</dbReference>
<dbReference type="EMBL" id="QFYR01000001">
    <property type="protein sequence ID" value="RAK57573.1"/>
    <property type="molecule type" value="Genomic_DNA"/>
</dbReference>
<gene>
    <name evidence="1" type="ORF">DJ018_06490</name>
</gene>
<dbReference type="Proteomes" id="UP000249725">
    <property type="component" value="Unassembled WGS sequence"/>
</dbReference>